<evidence type="ECO:0000313" key="3">
    <source>
        <dbReference type="Proteomes" id="UP000660262"/>
    </source>
</evidence>
<dbReference type="Proteomes" id="UP000660262">
    <property type="component" value="Unassembled WGS sequence"/>
</dbReference>
<organism evidence="2 3">
    <name type="scientific">Pycnococcus provasolii</name>
    <dbReference type="NCBI Taxonomy" id="41880"/>
    <lineage>
        <taxon>Eukaryota</taxon>
        <taxon>Viridiplantae</taxon>
        <taxon>Chlorophyta</taxon>
        <taxon>Pseudoscourfieldiophyceae</taxon>
        <taxon>Pseudoscourfieldiales</taxon>
        <taxon>Pycnococcaceae</taxon>
        <taxon>Pycnococcus</taxon>
    </lineage>
</organism>
<comment type="caution">
    <text evidence="2">The sequence shown here is derived from an EMBL/GenBank/DDBJ whole genome shotgun (WGS) entry which is preliminary data.</text>
</comment>
<reference evidence="2" key="1">
    <citation type="submission" date="2020-10" db="EMBL/GenBank/DDBJ databases">
        <title>Unveiling of a novel bifunctional photoreceptor, Dualchrome1, isolated from a cosmopolitan green alga.</title>
        <authorList>
            <person name="Suzuki S."/>
            <person name="Kawachi M."/>
        </authorList>
    </citation>
    <scope>NUCLEOTIDE SEQUENCE</scope>
    <source>
        <strain evidence="2">NIES 2893</strain>
    </source>
</reference>
<proteinExistence type="predicted"/>
<feature type="compositionally biased region" description="Polar residues" evidence="1">
    <location>
        <begin position="53"/>
        <end position="67"/>
    </location>
</feature>
<protein>
    <submittedName>
        <fullName evidence="2">Uncharacterized protein</fullName>
    </submittedName>
</protein>
<feature type="compositionally biased region" description="Polar residues" evidence="1">
    <location>
        <begin position="31"/>
        <end position="43"/>
    </location>
</feature>
<sequence>MREETTPRTTSTSQAGGDDDLATRAMRRSKANSVNRITASGAASKSPPLDSAADNQPTADFQSNVTPPFTRLTRESARRALAAATRWRCVLHEARRSPPEIIPPATLARSAAHAAEDADSPSISDDADITHCLTRINAFLAMTSSTSSAVLVVVDASNNAASRSRSTDVVSSVA</sequence>
<keyword evidence="3" id="KW-1185">Reference proteome</keyword>
<accession>A0A830HK41</accession>
<dbReference type="AlphaFoldDB" id="A0A830HK41"/>
<evidence type="ECO:0000256" key="1">
    <source>
        <dbReference type="SAM" id="MobiDB-lite"/>
    </source>
</evidence>
<gene>
    <name evidence="2" type="ORF">PPROV_000440900</name>
</gene>
<dbReference type="EMBL" id="BNJQ01000010">
    <property type="protein sequence ID" value="GHP05659.1"/>
    <property type="molecule type" value="Genomic_DNA"/>
</dbReference>
<name>A0A830HK41_9CHLO</name>
<evidence type="ECO:0000313" key="2">
    <source>
        <dbReference type="EMBL" id="GHP05659.1"/>
    </source>
</evidence>
<feature type="region of interest" description="Disordered" evidence="1">
    <location>
        <begin position="1"/>
        <end position="72"/>
    </location>
</feature>